<accession>A0A9D4LJU3</accession>
<keyword evidence="3" id="KW-1185">Reference proteome</keyword>
<gene>
    <name evidence="2" type="ORF">DPMN_022955</name>
</gene>
<name>A0A9D4LJU3_DREPO</name>
<dbReference type="EMBL" id="JAIWYP010000002">
    <property type="protein sequence ID" value="KAH3860062.1"/>
    <property type="molecule type" value="Genomic_DNA"/>
</dbReference>
<feature type="compositionally biased region" description="Basic and acidic residues" evidence="1">
    <location>
        <begin position="50"/>
        <end position="61"/>
    </location>
</feature>
<dbReference type="Proteomes" id="UP000828390">
    <property type="component" value="Unassembled WGS sequence"/>
</dbReference>
<dbReference type="AlphaFoldDB" id="A0A9D4LJU3"/>
<evidence type="ECO:0000256" key="1">
    <source>
        <dbReference type="SAM" id="MobiDB-lite"/>
    </source>
</evidence>
<reference evidence="2" key="1">
    <citation type="journal article" date="2019" name="bioRxiv">
        <title>The Genome of the Zebra Mussel, Dreissena polymorpha: A Resource for Invasive Species Research.</title>
        <authorList>
            <person name="McCartney M.A."/>
            <person name="Auch B."/>
            <person name="Kono T."/>
            <person name="Mallez S."/>
            <person name="Zhang Y."/>
            <person name="Obille A."/>
            <person name="Becker A."/>
            <person name="Abrahante J.E."/>
            <person name="Garbe J."/>
            <person name="Badalamenti J.P."/>
            <person name="Herman A."/>
            <person name="Mangelson H."/>
            <person name="Liachko I."/>
            <person name="Sullivan S."/>
            <person name="Sone E.D."/>
            <person name="Koren S."/>
            <person name="Silverstein K.A.T."/>
            <person name="Beckman K.B."/>
            <person name="Gohl D.M."/>
        </authorList>
    </citation>
    <scope>NUCLEOTIDE SEQUENCE</scope>
    <source>
        <strain evidence="2">Duluth1</strain>
        <tissue evidence="2">Whole animal</tissue>
    </source>
</reference>
<feature type="region of interest" description="Disordered" evidence="1">
    <location>
        <begin position="1"/>
        <end position="130"/>
    </location>
</feature>
<organism evidence="2 3">
    <name type="scientific">Dreissena polymorpha</name>
    <name type="common">Zebra mussel</name>
    <name type="synonym">Mytilus polymorpha</name>
    <dbReference type="NCBI Taxonomy" id="45954"/>
    <lineage>
        <taxon>Eukaryota</taxon>
        <taxon>Metazoa</taxon>
        <taxon>Spiralia</taxon>
        <taxon>Lophotrochozoa</taxon>
        <taxon>Mollusca</taxon>
        <taxon>Bivalvia</taxon>
        <taxon>Autobranchia</taxon>
        <taxon>Heteroconchia</taxon>
        <taxon>Euheterodonta</taxon>
        <taxon>Imparidentia</taxon>
        <taxon>Neoheterodontei</taxon>
        <taxon>Myida</taxon>
        <taxon>Dreissenoidea</taxon>
        <taxon>Dreissenidae</taxon>
        <taxon>Dreissena</taxon>
    </lineage>
</organism>
<sequence>MANNSDGCEKGLPLDSPIHILSDDASSPPHGGDYDDDAIQQPEAGNQSHKIRDISTGREAKGTNIISEPGISDIQNLAENESMSQSISSNTPVSCVQKKGPTGYATRSKQNSKASHFAASQTSKPKPRKR</sequence>
<proteinExistence type="predicted"/>
<evidence type="ECO:0000313" key="3">
    <source>
        <dbReference type="Proteomes" id="UP000828390"/>
    </source>
</evidence>
<protein>
    <submittedName>
        <fullName evidence="2">Uncharacterized protein</fullName>
    </submittedName>
</protein>
<feature type="compositionally biased region" description="Polar residues" evidence="1">
    <location>
        <begin position="73"/>
        <end position="94"/>
    </location>
</feature>
<reference evidence="2" key="2">
    <citation type="submission" date="2020-11" db="EMBL/GenBank/DDBJ databases">
        <authorList>
            <person name="McCartney M.A."/>
            <person name="Auch B."/>
            <person name="Kono T."/>
            <person name="Mallez S."/>
            <person name="Becker A."/>
            <person name="Gohl D.M."/>
            <person name="Silverstein K.A.T."/>
            <person name="Koren S."/>
            <person name="Bechman K.B."/>
            <person name="Herman A."/>
            <person name="Abrahante J.E."/>
            <person name="Garbe J."/>
        </authorList>
    </citation>
    <scope>NUCLEOTIDE SEQUENCE</scope>
    <source>
        <strain evidence="2">Duluth1</strain>
        <tissue evidence="2">Whole animal</tissue>
    </source>
</reference>
<feature type="compositionally biased region" description="Polar residues" evidence="1">
    <location>
        <begin position="105"/>
        <end position="124"/>
    </location>
</feature>
<evidence type="ECO:0000313" key="2">
    <source>
        <dbReference type="EMBL" id="KAH3860062.1"/>
    </source>
</evidence>
<comment type="caution">
    <text evidence="2">The sequence shown here is derived from an EMBL/GenBank/DDBJ whole genome shotgun (WGS) entry which is preliminary data.</text>
</comment>